<keyword evidence="9" id="KW-1185">Reference proteome</keyword>
<dbReference type="Pfam" id="PF00158">
    <property type="entry name" value="Sigma54_activat"/>
    <property type="match status" value="1"/>
</dbReference>
<dbReference type="Gene3D" id="3.30.1380.20">
    <property type="entry name" value="Trafficking protein particle complex subunit 3"/>
    <property type="match status" value="1"/>
</dbReference>
<feature type="domain" description="Sigma-54 factor interaction" evidence="7">
    <location>
        <begin position="251"/>
        <end position="480"/>
    </location>
</feature>
<evidence type="ECO:0000256" key="2">
    <source>
        <dbReference type="ARBA" id="ARBA00022840"/>
    </source>
</evidence>
<dbReference type="Gene3D" id="1.10.10.60">
    <property type="entry name" value="Homeodomain-like"/>
    <property type="match status" value="1"/>
</dbReference>
<accession>A0ABU9BJK5</accession>
<keyword evidence="3" id="KW-0805">Transcription regulation</keyword>
<dbReference type="Pfam" id="PF25601">
    <property type="entry name" value="AAA_lid_14"/>
    <property type="match status" value="1"/>
</dbReference>
<dbReference type="InterPro" id="IPR058031">
    <property type="entry name" value="AAA_lid_NorR"/>
</dbReference>
<dbReference type="PROSITE" id="PS50045">
    <property type="entry name" value="SIGMA54_INTERACT_4"/>
    <property type="match status" value="1"/>
</dbReference>
<evidence type="ECO:0000256" key="3">
    <source>
        <dbReference type="ARBA" id="ARBA00023015"/>
    </source>
</evidence>
<dbReference type="Proteomes" id="UP001368500">
    <property type="component" value="Unassembled WGS sequence"/>
</dbReference>
<dbReference type="SUPFAM" id="SSF52540">
    <property type="entry name" value="P-loop containing nucleoside triphosphate hydrolases"/>
    <property type="match status" value="1"/>
</dbReference>
<gene>
    <name evidence="8" type="ORF">AACH11_23065</name>
</gene>
<dbReference type="SUPFAM" id="SSF46689">
    <property type="entry name" value="Homeodomain-like"/>
    <property type="match status" value="1"/>
</dbReference>
<dbReference type="PROSITE" id="PS00675">
    <property type="entry name" value="SIGMA54_INTERACT_1"/>
    <property type="match status" value="1"/>
</dbReference>
<keyword evidence="4" id="KW-0238">DNA-binding</keyword>
<dbReference type="InterPro" id="IPR024096">
    <property type="entry name" value="NO_sig/Golgi_transp_ligand-bd"/>
</dbReference>
<organism evidence="8 9">
    <name type="scientific">Pseudaquabacterium rugosum</name>
    <dbReference type="NCBI Taxonomy" id="2984194"/>
    <lineage>
        <taxon>Bacteria</taxon>
        <taxon>Pseudomonadati</taxon>
        <taxon>Pseudomonadota</taxon>
        <taxon>Betaproteobacteria</taxon>
        <taxon>Burkholderiales</taxon>
        <taxon>Sphaerotilaceae</taxon>
        <taxon>Pseudaquabacterium</taxon>
    </lineage>
</organism>
<dbReference type="PROSITE" id="PS00688">
    <property type="entry name" value="SIGMA54_INTERACT_3"/>
    <property type="match status" value="1"/>
</dbReference>
<dbReference type="InterPro" id="IPR027417">
    <property type="entry name" value="P-loop_NTPase"/>
</dbReference>
<dbReference type="RefSeq" id="WP_341376638.1">
    <property type="nucleotide sequence ID" value="NZ_JBBUTF010000032.1"/>
</dbReference>
<dbReference type="PANTHER" id="PTHR32071:SF117">
    <property type="entry name" value="PTS-DEPENDENT DIHYDROXYACETONE KINASE OPERON REGULATORY PROTEIN-RELATED"/>
    <property type="match status" value="1"/>
</dbReference>
<dbReference type="Gene3D" id="3.40.50.300">
    <property type="entry name" value="P-loop containing nucleotide triphosphate hydrolases"/>
    <property type="match status" value="1"/>
</dbReference>
<dbReference type="InterPro" id="IPR025662">
    <property type="entry name" value="Sigma_54_int_dom_ATP-bd_1"/>
</dbReference>
<dbReference type="Gene3D" id="1.10.8.60">
    <property type="match status" value="1"/>
</dbReference>
<dbReference type="InterPro" id="IPR025944">
    <property type="entry name" value="Sigma_54_int_dom_CS"/>
</dbReference>
<keyword evidence="1" id="KW-0547">Nucleotide-binding</keyword>
<dbReference type="InterPro" id="IPR009057">
    <property type="entry name" value="Homeodomain-like_sf"/>
</dbReference>
<name>A0ABU9BJK5_9BURK</name>
<dbReference type="InterPro" id="IPR004096">
    <property type="entry name" value="V4R"/>
</dbReference>
<reference evidence="8 9" key="1">
    <citation type="submission" date="2024-04" db="EMBL/GenBank/DDBJ databases">
        <title>Novel species of the genus Ideonella isolated from streams.</title>
        <authorList>
            <person name="Lu H."/>
        </authorList>
    </citation>
    <scope>NUCLEOTIDE SEQUENCE [LARGE SCALE GENOMIC DNA]</scope>
    <source>
        <strain evidence="8 9">BYS139W</strain>
    </source>
</reference>
<feature type="region of interest" description="Disordered" evidence="6">
    <location>
        <begin position="515"/>
        <end position="566"/>
    </location>
</feature>
<sequence>MLAPVVAPAGDPAAEPLPPTEALLARLRFDPHEGRIWLDEQRMLLLHNSSLGVFRRELIASLGLDQARGLIARIGYHSGANDAELAHRLRRGQAPTDALHIGPRLHMLEGVARVEQVRLELDEEQGRFLGEFRWHGCAEAEAHVQMCGLSTGPVCWQQTAYASGYVSRFMGRPVVFRELQCSGHGAPCCVILGRPAEDWDDAADDLRPLQADALGHGVSSAAWDGRAPVPAGTASALVASDAAALLGDSPVVGVSAGFNAACHLVRRAAGTQATVLFLGESGVGKEVLAQALHRIGPRADGPFVAINCAAIPDELIESELFGVERGGYTGAQSARPGRFERAHGGTLFLDEIGILGWTAQGKLLRALQQREIERIGGTQTLKVDVRVVAATNLDLKQEVAAGRFREDLYYRLNVLPIRVPPLRERREDIPVFLNHFLRRFNARDGRRVAGFTARAIDALLAYRWPGNIRELENLVERGVVLASDDGAIDLPHLFLGDEQPPEGWLGWRRDGRLALTHGPGRRPDAGADERAADPRGEGPGAGGVSATGEVGTGGEEGEVGPDSHPLARGVNRLLRAAQGHGPCAGRIEPVALDDLEQALVRSAMAATGGNQSAAARLLGLSRSQLIYRLKQTGPAGARG</sequence>
<evidence type="ECO:0000256" key="1">
    <source>
        <dbReference type="ARBA" id="ARBA00022741"/>
    </source>
</evidence>
<dbReference type="CDD" id="cd00009">
    <property type="entry name" value="AAA"/>
    <property type="match status" value="1"/>
</dbReference>
<dbReference type="InterPro" id="IPR025943">
    <property type="entry name" value="Sigma_54_int_dom_ATP-bd_2"/>
</dbReference>
<evidence type="ECO:0000259" key="7">
    <source>
        <dbReference type="PROSITE" id="PS50045"/>
    </source>
</evidence>
<dbReference type="InterPro" id="IPR003593">
    <property type="entry name" value="AAA+_ATPase"/>
</dbReference>
<feature type="compositionally biased region" description="Basic and acidic residues" evidence="6">
    <location>
        <begin position="521"/>
        <end position="536"/>
    </location>
</feature>
<comment type="caution">
    <text evidence="8">The sequence shown here is derived from an EMBL/GenBank/DDBJ whole genome shotgun (WGS) entry which is preliminary data.</text>
</comment>
<dbReference type="EMBL" id="JBBUTF010000032">
    <property type="protein sequence ID" value="MEK8028850.1"/>
    <property type="molecule type" value="Genomic_DNA"/>
</dbReference>
<dbReference type="InterPro" id="IPR002078">
    <property type="entry name" value="Sigma_54_int"/>
</dbReference>
<dbReference type="Pfam" id="PF06505">
    <property type="entry name" value="XylR_N"/>
    <property type="match status" value="1"/>
</dbReference>
<feature type="compositionally biased region" description="Gly residues" evidence="6">
    <location>
        <begin position="537"/>
        <end position="554"/>
    </location>
</feature>
<dbReference type="PRINTS" id="PR01590">
    <property type="entry name" value="HTHFIS"/>
</dbReference>
<dbReference type="InterPro" id="IPR002197">
    <property type="entry name" value="HTH_Fis"/>
</dbReference>
<dbReference type="SUPFAM" id="SSF111126">
    <property type="entry name" value="Ligand-binding domain in the NO signalling and Golgi transport"/>
    <property type="match status" value="1"/>
</dbReference>
<proteinExistence type="predicted"/>
<evidence type="ECO:0000313" key="9">
    <source>
        <dbReference type="Proteomes" id="UP001368500"/>
    </source>
</evidence>
<dbReference type="SMART" id="SM00989">
    <property type="entry name" value="V4R"/>
    <property type="match status" value="1"/>
</dbReference>
<dbReference type="Pfam" id="PF02830">
    <property type="entry name" value="V4R"/>
    <property type="match status" value="1"/>
</dbReference>
<keyword evidence="2" id="KW-0067">ATP-binding</keyword>
<evidence type="ECO:0000256" key="4">
    <source>
        <dbReference type="ARBA" id="ARBA00023125"/>
    </source>
</evidence>
<evidence type="ECO:0000256" key="6">
    <source>
        <dbReference type="SAM" id="MobiDB-lite"/>
    </source>
</evidence>
<dbReference type="InterPro" id="IPR010523">
    <property type="entry name" value="XylR_N"/>
</dbReference>
<keyword evidence="5" id="KW-0804">Transcription</keyword>
<evidence type="ECO:0000313" key="8">
    <source>
        <dbReference type="EMBL" id="MEK8028850.1"/>
    </source>
</evidence>
<dbReference type="SMART" id="SM00382">
    <property type="entry name" value="AAA"/>
    <property type="match status" value="1"/>
</dbReference>
<evidence type="ECO:0000256" key="5">
    <source>
        <dbReference type="ARBA" id="ARBA00023163"/>
    </source>
</evidence>
<dbReference type="Pfam" id="PF02954">
    <property type="entry name" value="HTH_8"/>
    <property type="match status" value="1"/>
</dbReference>
<dbReference type="PROSITE" id="PS00676">
    <property type="entry name" value="SIGMA54_INTERACT_2"/>
    <property type="match status" value="1"/>
</dbReference>
<dbReference type="PANTHER" id="PTHR32071">
    <property type="entry name" value="TRANSCRIPTIONAL REGULATORY PROTEIN"/>
    <property type="match status" value="1"/>
</dbReference>
<protein>
    <submittedName>
        <fullName evidence="8">Sigma 54-interacting transcriptional regulator</fullName>
    </submittedName>
</protein>